<dbReference type="OMA" id="WYLEVME"/>
<comment type="caution">
    <text evidence="1">The sequence shown here is derived from an EMBL/GenBank/DDBJ whole genome shotgun (WGS) entry which is preliminary data.</text>
</comment>
<dbReference type="InterPro" id="IPR012340">
    <property type="entry name" value="NA-bd_OB-fold"/>
</dbReference>
<name>A0A1U8EW11_CAPAN</name>
<gene>
    <name evidence="1" type="ORF">T459_28617</name>
</gene>
<dbReference type="FunFam" id="2.40.50.140:FF:000345">
    <property type="entry name" value="RecQ-mediated genome instability-like protein"/>
    <property type="match status" value="1"/>
</dbReference>
<dbReference type="GO" id="GO:0033045">
    <property type="term" value="P:regulation of sister chromatid segregation"/>
    <property type="evidence" value="ECO:0000318"/>
    <property type="project" value="GO_Central"/>
</dbReference>
<dbReference type="Pfam" id="PF16100">
    <property type="entry name" value="RMI2"/>
    <property type="match status" value="1"/>
</dbReference>
<keyword evidence="2" id="KW-1185">Reference proteome</keyword>
<dbReference type="STRING" id="4072.A0A1U8EW11"/>
<dbReference type="KEGG" id="cann:107847680"/>
<organism evidence="1 2">
    <name type="scientific">Capsicum annuum</name>
    <name type="common">Capsicum pepper</name>
    <dbReference type="NCBI Taxonomy" id="4072"/>
    <lineage>
        <taxon>Eukaryota</taxon>
        <taxon>Viridiplantae</taxon>
        <taxon>Streptophyta</taxon>
        <taxon>Embryophyta</taxon>
        <taxon>Tracheophyta</taxon>
        <taxon>Spermatophyta</taxon>
        <taxon>Magnoliopsida</taxon>
        <taxon>eudicotyledons</taxon>
        <taxon>Gunneridae</taxon>
        <taxon>Pentapetalae</taxon>
        <taxon>asterids</taxon>
        <taxon>lamiids</taxon>
        <taxon>Solanales</taxon>
        <taxon>Solanaceae</taxon>
        <taxon>Solanoideae</taxon>
        <taxon>Capsiceae</taxon>
        <taxon>Capsicum</taxon>
    </lineage>
</organism>
<reference evidence="1 2" key="1">
    <citation type="journal article" date="2014" name="Nat. Genet.">
        <title>Genome sequence of the hot pepper provides insights into the evolution of pungency in Capsicum species.</title>
        <authorList>
            <person name="Kim S."/>
            <person name="Park M."/>
            <person name="Yeom S.I."/>
            <person name="Kim Y.M."/>
            <person name="Lee J.M."/>
            <person name="Lee H.A."/>
            <person name="Seo E."/>
            <person name="Choi J."/>
            <person name="Cheong K."/>
            <person name="Kim K.T."/>
            <person name="Jung K."/>
            <person name="Lee G.W."/>
            <person name="Oh S.K."/>
            <person name="Bae C."/>
            <person name="Kim S.B."/>
            <person name="Lee H.Y."/>
            <person name="Kim S.Y."/>
            <person name="Kim M.S."/>
            <person name="Kang B.C."/>
            <person name="Jo Y.D."/>
            <person name="Yang H.B."/>
            <person name="Jeong H.J."/>
            <person name="Kang W.H."/>
            <person name="Kwon J.K."/>
            <person name="Shin C."/>
            <person name="Lim J.Y."/>
            <person name="Park J.H."/>
            <person name="Huh J.H."/>
            <person name="Kim J.S."/>
            <person name="Kim B.D."/>
            <person name="Cohen O."/>
            <person name="Paran I."/>
            <person name="Suh M.C."/>
            <person name="Lee S.B."/>
            <person name="Kim Y.K."/>
            <person name="Shin Y."/>
            <person name="Noh S.J."/>
            <person name="Park J."/>
            <person name="Seo Y.S."/>
            <person name="Kwon S.Y."/>
            <person name="Kim H.A."/>
            <person name="Park J.M."/>
            <person name="Kim H.J."/>
            <person name="Choi S.B."/>
            <person name="Bosland P.W."/>
            <person name="Reeves G."/>
            <person name="Jo S.H."/>
            <person name="Lee B.W."/>
            <person name="Cho H.T."/>
            <person name="Choi H.S."/>
            <person name="Lee M.S."/>
            <person name="Yu Y."/>
            <person name="Do Choi Y."/>
            <person name="Park B.S."/>
            <person name="van Deynze A."/>
            <person name="Ashrafi H."/>
            <person name="Hill T."/>
            <person name="Kim W.T."/>
            <person name="Pai H.S."/>
            <person name="Ahn H.K."/>
            <person name="Yeam I."/>
            <person name="Giovannoni J.J."/>
            <person name="Rose J.K."/>
            <person name="Sorensen I."/>
            <person name="Lee S.J."/>
            <person name="Kim R.W."/>
            <person name="Choi I.Y."/>
            <person name="Choi B.S."/>
            <person name="Lim J.S."/>
            <person name="Lee Y.H."/>
            <person name="Choi D."/>
        </authorList>
    </citation>
    <scope>NUCLEOTIDE SEQUENCE [LARGE SCALE GENOMIC DNA]</scope>
    <source>
        <strain evidence="2">cv. CM334</strain>
    </source>
</reference>
<dbReference type="Gene3D" id="2.40.50.140">
    <property type="entry name" value="Nucleic acid-binding proteins"/>
    <property type="match status" value="1"/>
</dbReference>
<dbReference type="Gramene" id="PHT69130">
    <property type="protein sequence ID" value="PHT69130"/>
    <property type="gene ID" value="T459_28617"/>
</dbReference>
<dbReference type="AlphaFoldDB" id="A0A1U8EW11"/>
<dbReference type="PANTHER" id="PTHR33962:SF1">
    <property type="entry name" value="RECQ-MEDIATED GENOME INSTABILITY PROTEIN 2"/>
    <property type="match status" value="1"/>
</dbReference>
<dbReference type="InterPro" id="IPR032245">
    <property type="entry name" value="RMI2"/>
</dbReference>
<evidence type="ECO:0000313" key="1">
    <source>
        <dbReference type="EMBL" id="PHT69130.1"/>
    </source>
</evidence>
<dbReference type="GO" id="GO:0043007">
    <property type="term" value="P:maintenance of rDNA"/>
    <property type="evidence" value="ECO:0000318"/>
    <property type="project" value="GO_Central"/>
</dbReference>
<dbReference type="GO" id="GO:0016607">
    <property type="term" value="C:nuclear speck"/>
    <property type="evidence" value="ECO:0000318"/>
    <property type="project" value="GO_Central"/>
</dbReference>
<dbReference type="PANTHER" id="PTHR33962">
    <property type="entry name" value="RECQ-MEDIATED GENOME INSTABILITY PROTEIN 2 RMI2"/>
    <property type="match status" value="1"/>
</dbReference>
<evidence type="ECO:0000313" key="2">
    <source>
        <dbReference type="Proteomes" id="UP000222542"/>
    </source>
</evidence>
<dbReference type="GO" id="GO:0006281">
    <property type="term" value="P:DNA repair"/>
    <property type="evidence" value="ECO:0000318"/>
    <property type="project" value="GO_Central"/>
</dbReference>
<dbReference type="GO" id="GO:2000042">
    <property type="term" value="P:negative regulation of double-strand break repair via homologous recombination"/>
    <property type="evidence" value="ECO:0000318"/>
    <property type="project" value="GO_Central"/>
</dbReference>
<dbReference type="OrthoDB" id="59690at2759"/>
<sequence>MDYNLAALKVFSSHLNNAKETITQQSQPAFTLSGILFQRVWLQGILVSTPTTGSSGRCFLDDGTGVVELQLLGDFVSLSWEKGMYVMVVGLYCVQKGGLPLIKVHKIVDLSPSPDRESMWYLEVIEVFKLFYQPLFEE</sequence>
<dbReference type="SMR" id="A0A1U8EW11"/>
<accession>A0A1U8EW11</accession>
<protein>
    <recommendedName>
        <fullName evidence="3">RecQ-mediated genome instability protein 2</fullName>
    </recommendedName>
</protein>
<dbReference type="EMBL" id="AYRZ02000011">
    <property type="protein sequence ID" value="PHT69130.1"/>
    <property type="molecule type" value="Genomic_DNA"/>
</dbReference>
<evidence type="ECO:0008006" key="3">
    <source>
        <dbReference type="Google" id="ProtNLM"/>
    </source>
</evidence>
<dbReference type="Proteomes" id="UP000222542">
    <property type="component" value="Unassembled WGS sequence"/>
</dbReference>
<proteinExistence type="predicted"/>
<dbReference type="GO" id="GO:0005829">
    <property type="term" value="C:cytosol"/>
    <property type="evidence" value="ECO:0000318"/>
    <property type="project" value="GO_Central"/>
</dbReference>
<reference evidence="1 2" key="2">
    <citation type="journal article" date="2017" name="Genome Biol.">
        <title>New reference genome sequences of hot pepper reveal the massive evolution of plant disease-resistance genes by retroduplication.</title>
        <authorList>
            <person name="Kim S."/>
            <person name="Park J."/>
            <person name="Yeom S.I."/>
            <person name="Kim Y.M."/>
            <person name="Seo E."/>
            <person name="Kim K.T."/>
            <person name="Kim M.S."/>
            <person name="Lee J.M."/>
            <person name="Cheong K."/>
            <person name="Shin H.S."/>
            <person name="Kim S.B."/>
            <person name="Han K."/>
            <person name="Lee J."/>
            <person name="Park M."/>
            <person name="Lee H.A."/>
            <person name="Lee H.Y."/>
            <person name="Lee Y."/>
            <person name="Oh S."/>
            <person name="Lee J.H."/>
            <person name="Choi E."/>
            <person name="Choi E."/>
            <person name="Lee S.E."/>
            <person name="Jeon J."/>
            <person name="Kim H."/>
            <person name="Choi G."/>
            <person name="Song H."/>
            <person name="Lee J."/>
            <person name="Lee S.C."/>
            <person name="Kwon J.K."/>
            <person name="Lee H.Y."/>
            <person name="Koo N."/>
            <person name="Hong Y."/>
            <person name="Kim R.W."/>
            <person name="Kang W.H."/>
            <person name="Huh J.H."/>
            <person name="Kang B.C."/>
            <person name="Yang T.J."/>
            <person name="Lee Y.H."/>
            <person name="Bennetzen J.L."/>
            <person name="Choi D."/>
        </authorList>
    </citation>
    <scope>NUCLEOTIDE SEQUENCE [LARGE SCALE GENOMIC DNA]</scope>
    <source>
        <strain evidence="2">cv. CM334</strain>
    </source>
</reference>